<dbReference type="Pfam" id="PF01418">
    <property type="entry name" value="HTH_6"/>
    <property type="match status" value="1"/>
</dbReference>
<protein>
    <submittedName>
        <fullName evidence="5">MurR/RpiR family transcriptional regulator</fullName>
    </submittedName>
</protein>
<feature type="domain" description="HTH rpiR-type" evidence="4">
    <location>
        <begin position="7"/>
        <end position="83"/>
    </location>
</feature>
<evidence type="ECO:0000313" key="6">
    <source>
        <dbReference type="Proteomes" id="UP000326671"/>
    </source>
</evidence>
<dbReference type="GO" id="GO:1901135">
    <property type="term" value="P:carbohydrate derivative metabolic process"/>
    <property type="evidence" value="ECO:0007669"/>
    <property type="project" value="InterPro"/>
</dbReference>
<keyword evidence="3" id="KW-0804">Transcription</keyword>
<dbReference type="SUPFAM" id="SSF53697">
    <property type="entry name" value="SIS domain"/>
    <property type="match status" value="1"/>
</dbReference>
<proteinExistence type="predicted"/>
<dbReference type="Pfam" id="PF01380">
    <property type="entry name" value="SIS"/>
    <property type="match status" value="1"/>
</dbReference>
<dbReference type="PANTHER" id="PTHR30514:SF18">
    <property type="entry name" value="RPIR-FAMILY TRANSCRIPTIONAL REGULATOR"/>
    <property type="match status" value="1"/>
</dbReference>
<dbReference type="InterPro" id="IPR000281">
    <property type="entry name" value="HTH_RpiR"/>
</dbReference>
<evidence type="ECO:0000313" key="5">
    <source>
        <dbReference type="EMBL" id="KAA9022588.1"/>
    </source>
</evidence>
<keyword evidence="6" id="KW-1185">Reference proteome</keyword>
<dbReference type="SUPFAM" id="SSF46689">
    <property type="entry name" value="Homeodomain-like"/>
    <property type="match status" value="1"/>
</dbReference>
<comment type="caution">
    <text evidence="5">The sequence shown here is derived from an EMBL/GenBank/DDBJ whole genome shotgun (WGS) entry which is preliminary data.</text>
</comment>
<dbReference type="OrthoDB" id="2405129at2"/>
<accession>A0A5J5HNL0</accession>
<dbReference type="PROSITE" id="PS51071">
    <property type="entry name" value="HTH_RPIR"/>
    <property type="match status" value="1"/>
</dbReference>
<dbReference type="InterPro" id="IPR001347">
    <property type="entry name" value="SIS_dom"/>
</dbReference>
<organism evidence="5 6">
    <name type="scientific">Niallia endozanthoxylica</name>
    <dbReference type="NCBI Taxonomy" id="2036016"/>
    <lineage>
        <taxon>Bacteria</taxon>
        <taxon>Bacillati</taxon>
        <taxon>Bacillota</taxon>
        <taxon>Bacilli</taxon>
        <taxon>Bacillales</taxon>
        <taxon>Bacillaceae</taxon>
        <taxon>Niallia</taxon>
    </lineage>
</organism>
<dbReference type="PANTHER" id="PTHR30514">
    <property type="entry name" value="GLUCOKINASE"/>
    <property type="match status" value="1"/>
</dbReference>
<dbReference type="InterPro" id="IPR046348">
    <property type="entry name" value="SIS_dom_sf"/>
</dbReference>
<dbReference type="GO" id="GO:0097367">
    <property type="term" value="F:carbohydrate derivative binding"/>
    <property type="evidence" value="ECO:0007669"/>
    <property type="project" value="InterPro"/>
</dbReference>
<dbReference type="RefSeq" id="WP_150440841.1">
    <property type="nucleotide sequence ID" value="NZ_VYKL01000022.1"/>
</dbReference>
<dbReference type="Proteomes" id="UP000326671">
    <property type="component" value="Unassembled WGS sequence"/>
</dbReference>
<dbReference type="EMBL" id="VYKL01000022">
    <property type="protein sequence ID" value="KAA9022588.1"/>
    <property type="molecule type" value="Genomic_DNA"/>
</dbReference>
<dbReference type="InterPro" id="IPR036388">
    <property type="entry name" value="WH-like_DNA-bd_sf"/>
</dbReference>
<dbReference type="Gene3D" id="3.40.50.10490">
    <property type="entry name" value="Glucose-6-phosphate isomerase like protein, domain 1"/>
    <property type="match status" value="1"/>
</dbReference>
<dbReference type="InterPro" id="IPR035472">
    <property type="entry name" value="RpiR-like_SIS"/>
</dbReference>
<dbReference type="InterPro" id="IPR009057">
    <property type="entry name" value="Homeodomain-like_sf"/>
</dbReference>
<sequence>MSIDNQSKTINKIVDIKDSLPKRQRQLCDYILKNYQSIGLITVKELADNAEVGISTVMRTINALGYENFNDLRKDVYDESITSSDSGWTQKKFLTEIQKEEGRATTLVQVWNESVNLLNKSLDADLMENFEIVIDIIEKSSHINILGTRPYRATALYFETLLGEFYSKIRQLSHDTEVIYDRILQFEKDEILVVFAFEPYTNRIIEAVKLVHELGNKIILITDYISCPIISYASATLRVEVSKEQFSVVPVIALIEALVLEIGKRSSEEAIKRLKRLEKTLIEKNVVFSY</sequence>
<dbReference type="AlphaFoldDB" id="A0A5J5HNL0"/>
<keyword evidence="1" id="KW-0805">Transcription regulation</keyword>
<name>A0A5J5HNL0_9BACI</name>
<reference evidence="5 6" key="1">
    <citation type="submission" date="2019-09" db="EMBL/GenBank/DDBJ databases">
        <title>Whole genome sequences of isolates from the Mars Exploration Rovers.</title>
        <authorList>
            <person name="Seuylemezian A."/>
            <person name="Vaishampayan P."/>
        </authorList>
    </citation>
    <scope>NUCLEOTIDE SEQUENCE [LARGE SCALE GENOMIC DNA]</scope>
    <source>
        <strain evidence="5 6">MER_TA_151</strain>
    </source>
</reference>
<dbReference type="GO" id="GO:0003700">
    <property type="term" value="F:DNA-binding transcription factor activity"/>
    <property type="evidence" value="ECO:0007669"/>
    <property type="project" value="InterPro"/>
</dbReference>
<dbReference type="CDD" id="cd05013">
    <property type="entry name" value="SIS_RpiR"/>
    <property type="match status" value="1"/>
</dbReference>
<dbReference type="GO" id="GO:0003677">
    <property type="term" value="F:DNA binding"/>
    <property type="evidence" value="ECO:0007669"/>
    <property type="project" value="UniProtKB-KW"/>
</dbReference>
<evidence type="ECO:0000256" key="3">
    <source>
        <dbReference type="ARBA" id="ARBA00023163"/>
    </source>
</evidence>
<evidence type="ECO:0000259" key="4">
    <source>
        <dbReference type="PROSITE" id="PS51071"/>
    </source>
</evidence>
<gene>
    <name evidence="5" type="ORF">F4V44_15040</name>
</gene>
<evidence type="ECO:0000256" key="2">
    <source>
        <dbReference type="ARBA" id="ARBA00023125"/>
    </source>
</evidence>
<keyword evidence="2" id="KW-0238">DNA-binding</keyword>
<dbReference type="Gene3D" id="1.10.10.10">
    <property type="entry name" value="Winged helix-like DNA-binding domain superfamily/Winged helix DNA-binding domain"/>
    <property type="match status" value="1"/>
</dbReference>
<evidence type="ECO:0000256" key="1">
    <source>
        <dbReference type="ARBA" id="ARBA00023015"/>
    </source>
</evidence>
<dbReference type="InterPro" id="IPR047640">
    <property type="entry name" value="RpiR-like"/>
</dbReference>